<feature type="region of interest" description="Disordered" evidence="1">
    <location>
        <begin position="36"/>
        <end position="59"/>
    </location>
</feature>
<organism evidence="2 3">
    <name type="scientific">Glossina palpalis gambiensis</name>
    <dbReference type="NCBI Taxonomy" id="67801"/>
    <lineage>
        <taxon>Eukaryota</taxon>
        <taxon>Metazoa</taxon>
        <taxon>Ecdysozoa</taxon>
        <taxon>Arthropoda</taxon>
        <taxon>Hexapoda</taxon>
        <taxon>Insecta</taxon>
        <taxon>Pterygota</taxon>
        <taxon>Neoptera</taxon>
        <taxon>Endopterygota</taxon>
        <taxon>Diptera</taxon>
        <taxon>Brachycera</taxon>
        <taxon>Muscomorpha</taxon>
        <taxon>Hippoboscoidea</taxon>
        <taxon>Glossinidae</taxon>
        <taxon>Glossina</taxon>
    </lineage>
</organism>
<reference evidence="2" key="2">
    <citation type="submission" date="2020-05" db="UniProtKB">
        <authorList>
            <consortium name="EnsemblMetazoa"/>
        </authorList>
    </citation>
    <scope>IDENTIFICATION</scope>
    <source>
        <strain evidence="2">IAEA</strain>
    </source>
</reference>
<dbReference type="VEuPathDB" id="VectorBase:GPPI020027"/>
<keyword evidence="3" id="KW-1185">Reference proteome</keyword>
<feature type="compositionally biased region" description="Polar residues" evidence="1">
    <location>
        <begin position="47"/>
        <end position="59"/>
    </location>
</feature>
<evidence type="ECO:0000313" key="2">
    <source>
        <dbReference type="EnsemblMetazoa" id="GPPI020027-PA"/>
    </source>
</evidence>
<accession>A0A1B0B5Z5</accession>
<proteinExistence type="predicted"/>
<sequence length="59" mass="6722">MDIENTYARQLQINNEANQVFSCEETNLLKIYAQHRPAHSHPHSLEESSVNGVEISTNL</sequence>
<dbReference type="EnsemblMetazoa" id="GPPI020027-RA">
    <property type="protein sequence ID" value="GPPI020027-PA"/>
    <property type="gene ID" value="GPPI020027"/>
</dbReference>
<dbReference type="Proteomes" id="UP000092460">
    <property type="component" value="Unassembled WGS sequence"/>
</dbReference>
<protein>
    <submittedName>
        <fullName evidence="2">Uncharacterized protein</fullName>
    </submittedName>
</protein>
<dbReference type="AlphaFoldDB" id="A0A1B0B5Z5"/>
<evidence type="ECO:0000313" key="3">
    <source>
        <dbReference type="Proteomes" id="UP000092460"/>
    </source>
</evidence>
<name>A0A1B0B5Z5_9MUSC</name>
<reference evidence="3" key="1">
    <citation type="submission" date="2015-01" db="EMBL/GenBank/DDBJ databases">
        <authorList>
            <person name="Aksoy S."/>
            <person name="Warren W."/>
            <person name="Wilson R.K."/>
        </authorList>
    </citation>
    <scope>NUCLEOTIDE SEQUENCE [LARGE SCALE GENOMIC DNA]</scope>
    <source>
        <strain evidence="3">IAEA</strain>
    </source>
</reference>
<evidence type="ECO:0000256" key="1">
    <source>
        <dbReference type="SAM" id="MobiDB-lite"/>
    </source>
</evidence>
<dbReference type="EMBL" id="JXJN01008927">
    <property type="status" value="NOT_ANNOTATED_CDS"/>
    <property type="molecule type" value="Genomic_DNA"/>
</dbReference>